<dbReference type="AlphaFoldDB" id="A0A1I4G478"/>
<name>A0A1I4G478_9ACTN</name>
<organism evidence="1 2">
    <name type="scientific">Streptosporangium canum</name>
    <dbReference type="NCBI Taxonomy" id="324952"/>
    <lineage>
        <taxon>Bacteria</taxon>
        <taxon>Bacillati</taxon>
        <taxon>Actinomycetota</taxon>
        <taxon>Actinomycetes</taxon>
        <taxon>Streptosporangiales</taxon>
        <taxon>Streptosporangiaceae</taxon>
        <taxon>Streptosporangium</taxon>
    </lineage>
</organism>
<proteinExistence type="predicted"/>
<dbReference type="EMBL" id="FOQY01000090">
    <property type="protein sequence ID" value="SFL23886.1"/>
    <property type="molecule type" value="Genomic_DNA"/>
</dbReference>
<protein>
    <submittedName>
        <fullName evidence="1">Uncharacterized protein</fullName>
    </submittedName>
</protein>
<reference evidence="2" key="1">
    <citation type="submission" date="2016-10" db="EMBL/GenBank/DDBJ databases">
        <authorList>
            <person name="Varghese N."/>
            <person name="Submissions S."/>
        </authorList>
    </citation>
    <scope>NUCLEOTIDE SEQUENCE [LARGE SCALE GENOMIC DNA]</scope>
    <source>
        <strain evidence="2">CGMCC 4.2126</strain>
    </source>
</reference>
<evidence type="ECO:0000313" key="2">
    <source>
        <dbReference type="Proteomes" id="UP000199111"/>
    </source>
</evidence>
<dbReference type="RefSeq" id="WP_143121351.1">
    <property type="nucleotide sequence ID" value="NZ_FOQY01000090.1"/>
</dbReference>
<dbReference type="GeneID" id="96303922"/>
<sequence>MPKKDHSRKSKIRRRMAATGEPYWQAAQAIDALDKWDSSTASSGVTSKRNYLGKYITRIIKALDTSPLQEELAKSRKRHAAMIRAAAVPATARIQEELAKSREQHAAMI</sequence>
<accession>A0A1I4G478</accession>
<evidence type="ECO:0000313" key="1">
    <source>
        <dbReference type="EMBL" id="SFL23886.1"/>
    </source>
</evidence>
<feature type="non-terminal residue" evidence="1">
    <location>
        <position position="109"/>
    </location>
</feature>
<gene>
    <name evidence="1" type="ORF">SAMN05216275_1901</name>
</gene>
<keyword evidence="2" id="KW-1185">Reference proteome</keyword>
<dbReference type="Proteomes" id="UP000199111">
    <property type="component" value="Unassembled WGS sequence"/>
</dbReference>